<name>A0ABT5CEV6_9BACT</name>
<dbReference type="PANTHER" id="PTHR46086:SF3">
    <property type="entry name" value="TRIACYLGLYCEROL LIPASE OBL1"/>
    <property type="match status" value="1"/>
</dbReference>
<evidence type="ECO:0000256" key="1">
    <source>
        <dbReference type="SAM" id="MobiDB-lite"/>
    </source>
</evidence>
<dbReference type="EMBL" id="JAQNDK010000004">
    <property type="protein sequence ID" value="MDC0683632.1"/>
    <property type="molecule type" value="Genomic_DNA"/>
</dbReference>
<organism evidence="3 4">
    <name type="scientific">Sorangium atrum</name>
    <dbReference type="NCBI Taxonomy" id="2995308"/>
    <lineage>
        <taxon>Bacteria</taxon>
        <taxon>Pseudomonadati</taxon>
        <taxon>Myxococcota</taxon>
        <taxon>Polyangia</taxon>
        <taxon>Polyangiales</taxon>
        <taxon>Polyangiaceae</taxon>
        <taxon>Sorangium</taxon>
    </lineage>
</organism>
<dbReference type="RefSeq" id="WP_272101766.1">
    <property type="nucleotide sequence ID" value="NZ_JAQNDK010000004.1"/>
</dbReference>
<proteinExistence type="predicted"/>
<evidence type="ECO:0000313" key="4">
    <source>
        <dbReference type="Proteomes" id="UP001217485"/>
    </source>
</evidence>
<accession>A0ABT5CEV6</accession>
<sequence length="412" mass="45676">MIFESIHAAGNYIPTRIDKPTSTTHKELKGLRVTAGTGFFQTMTQHLTMTRRGFYDRKIAELLAFASSWTYSDISTYAYAMANHGLKNNNCVSITFTNDALFVDTSAFILQSQFRDTAIISFRGTKIRGPINWLTDATARRESFLSAGEVHGGFHRAIRAIWPVLRPLLIAVAERRSVCEELEYQKRIWLKSCGDTTPHEFPSGEPTGTAEEPSAAAEGSPAPAINDPIIPNEPPILILPEKKPPAIYITGHSLGGALAVLAGAILHRDDDFSTQFGPTVRGIYTYGQPMVGDSTFAREHKDSIGTILFRHIYERDIVPRLPPITMGRFEHIGREYHSTETGWALRDKPARRAITAGVSNIIGIAAWLTQDVLPVSWLRLPFSWGHHSPINYMRASMIADPGAEFDPFAPTV</sequence>
<dbReference type="PANTHER" id="PTHR46086">
    <property type="entry name" value="ALPHA/BETA-HYDROLASES SUPERFAMILY PROTEIN"/>
    <property type="match status" value="1"/>
</dbReference>
<dbReference type="Gene3D" id="3.40.50.1820">
    <property type="entry name" value="alpha/beta hydrolase"/>
    <property type="match status" value="1"/>
</dbReference>
<comment type="caution">
    <text evidence="3">The sequence shown here is derived from an EMBL/GenBank/DDBJ whole genome shotgun (WGS) entry which is preliminary data.</text>
</comment>
<evidence type="ECO:0000259" key="2">
    <source>
        <dbReference type="Pfam" id="PF01764"/>
    </source>
</evidence>
<dbReference type="InterPro" id="IPR029058">
    <property type="entry name" value="AB_hydrolase_fold"/>
</dbReference>
<dbReference type="Pfam" id="PF01764">
    <property type="entry name" value="Lipase_3"/>
    <property type="match status" value="1"/>
</dbReference>
<gene>
    <name evidence="3" type="ORF">POL72_38245</name>
</gene>
<dbReference type="Proteomes" id="UP001217485">
    <property type="component" value="Unassembled WGS sequence"/>
</dbReference>
<reference evidence="3 4" key="1">
    <citation type="submission" date="2023-01" db="EMBL/GenBank/DDBJ databases">
        <title>Minimal conservation of predation-associated metabolite biosynthetic gene clusters underscores biosynthetic potential of Myxococcota including descriptions for ten novel species: Archangium lansinium sp. nov., Myxococcus landrumus sp. nov., Nannocystis bai.</title>
        <authorList>
            <person name="Ahearne A."/>
            <person name="Stevens C."/>
            <person name="Dowd S."/>
        </authorList>
    </citation>
    <scope>NUCLEOTIDE SEQUENCE [LARGE SCALE GENOMIC DNA]</scope>
    <source>
        <strain evidence="3 4">WIWO2</strain>
    </source>
</reference>
<feature type="domain" description="Fungal lipase-type" evidence="2">
    <location>
        <begin position="243"/>
        <end position="325"/>
    </location>
</feature>
<dbReference type="InterPro" id="IPR002921">
    <property type="entry name" value="Fungal_lipase-type"/>
</dbReference>
<dbReference type="InterPro" id="IPR044819">
    <property type="entry name" value="OBL-like"/>
</dbReference>
<feature type="compositionally biased region" description="Low complexity" evidence="1">
    <location>
        <begin position="205"/>
        <end position="226"/>
    </location>
</feature>
<keyword evidence="4" id="KW-1185">Reference proteome</keyword>
<dbReference type="SUPFAM" id="SSF53474">
    <property type="entry name" value="alpha/beta-Hydrolases"/>
    <property type="match status" value="1"/>
</dbReference>
<feature type="region of interest" description="Disordered" evidence="1">
    <location>
        <begin position="195"/>
        <end position="226"/>
    </location>
</feature>
<dbReference type="CDD" id="cd00519">
    <property type="entry name" value="Lipase_3"/>
    <property type="match status" value="1"/>
</dbReference>
<evidence type="ECO:0000313" key="3">
    <source>
        <dbReference type="EMBL" id="MDC0683632.1"/>
    </source>
</evidence>
<protein>
    <submittedName>
        <fullName evidence="3">Lipase family protein</fullName>
    </submittedName>
</protein>